<evidence type="ECO:0000256" key="1">
    <source>
        <dbReference type="SAM" id="Phobius"/>
    </source>
</evidence>
<proteinExistence type="predicted"/>
<keyword evidence="1" id="KW-0472">Membrane</keyword>
<organism evidence="2 3">
    <name type="scientific">Sporosarcina ureilytica</name>
    <dbReference type="NCBI Taxonomy" id="298596"/>
    <lineage>
        <taxon>Bacteria</taxon>
        <taxon>Bacillati</taxon>
        <taxon>Bacillota</taxon>
        <taxon>Bacilli</taxon>
        <taxon>Bacillales</taxon>
        <taxon>Caryophanaceae</taxon>
        <taxon>Sporosarcina</taxon>
    </lineage>
</organism>
<keyword evidence="1" id="KW-0812">Transmembrane</keyword>
<feature type="transmembrane region" description="Helical" evidence="1">
    <location>
        <begin position="68"/>
        <end position="88"/>
    </location>
</feature>
<gene>
    <name evidence="2" type="ORF">BI350_13685</name>
</gene>
<feature type="transmembrane region" description="Helical" evidence="1">
    <location>
        <begin position="145"/>
        <end position="167"/>
    </location>
</feature>
<dbReference type="AlphaFoldDB" id="A0A1D8JIE0"/>
<dbReference type="KEGG" id="surl:BI350_13685"/>
<feature type="transmembrane region" description="Helical" evidence="1">
    <location>
        <begin position="7"/>
        <end position="27"/>
    </location>
</feature>
<feature type="transmembrane region" description="Helical" evidence="1">
    <location>
        <begin position="33"/>
        <end position="56"/>
    </location>
</feature>
<feature type="transmembrane region" description="Helical" evidence="1">
    <location>
        <begin position="121"/>
        <end position="139"/>
    </location>
</feature>
<feature type="transmembrane region" description="Helical" evidence="1">
    <location>
        <begin position="94"/>
        <end position="114"/>
    </location>
</feature>
<name>A0A1D8JIE0_9BACL</name>
<dbReference type="EMBL" id="CP017560">
    <property type="protein sequence ID" value="AOV08481.1"/>
    <property type="molecule type" value="Genomic_DNA"/>
</dbReference>
<accession>A0A1D8JIE0</accession>
<protein>
    <submittedName>
        <fullName evidence="2">Uncharacterized protein</fullName>
    </submittedName>
</protein>
<evidence type="ECO:0000313" key="2">
    <source>
        <dbReference type="EMBL" id="AOV08481.1"/>
    </source>
</evidence>
<dbReference type="Proteomes" id="UP000185746">
    <property type="component" value="Chromosome"/>
</dbReference>
<reference evidence="2 3" key="1">
    <citation type="submission" date="2016-09" db="EMBL/GenBank/DDBJ databases">
        <title>Complete genome sequence of the Lysinibacillus sphaericus LMG 22257, a specie of Bacillus with ureolytic activity that can effectively biodeposit calcium carbonate.</title>
        <authorList>
            <person name="Yan W."/>
        </authorList>
    </citation>
    <scope>NUCLEOTIDE SEQUENCE [LARGE SCALE GENOMIC DNA]</scope>
    <source>
        <strain evidence="2 3">LMG 22257</strain>
    </source>
</reference>
<sequence>MLLADAIFYFVIVWKLSVVVTDWKTVIQFPLSILYFNGGKIGVYLGLIAASITVIVEMKKGQFMRETLMGLLIGSMLIQSGYQVFMAILNDGTIFKQILTISIIGGFVLFITFFIEQFKDLPYQIILLFISVHLFVGVLQPGGLLQTSVIATVYIGVFMSVLLKFYLKNEEGEGLIIEEK</sequence>
<evidence type="ECO:0000313" key="3">
    <source>
        <dbReference type="Proteomes" id="UP000185746"/>
    </source>
</evidence>
<keyword evidence="1" id="KW-1133">Transmembrane helix</keyword>
<keyword evidence="3" id="KW-1185">Reference proteome</keyword>